<evidence type="ECO:0000256" key="4">
    <source>
        <dbReference type="ARBA" id="ARBA00022801"/>
    </source>
</evidence>
<keyword evidence="7 15" id="KW-0067">ATP-binding</keyword>
<evidence type="ECO:0000259" key="17">
    <source>
        <dbReference type="PROSITE" id="PS51217"/>
    </source>
</evidence>
<feature type="binding site" evidence="15">
    <location>
        <begin position="27"/>
        <end position="34"/>
    </location>
    <ligand>
        <name>ATP</name>
        <dbReference type="ChEBI" id="CHEBI:30616"/>
    </ligand>
</feature>
<dbReference type="Pfam" id="PF00580">
    <property type="entry name" value="UvrD-helicase"/>
    <property type="match status" value="1"/>
</dbReference>
<dbReference type="Gene3D" id="1.10.486.10">
    <property type="entry name" value="PCRA, domain 4"/>
    <property type="match status" value="1"/>
</dbReference>
<name>A0A2P7NS02_9PROT</name>
<dbReference type="GO" id="GO:0000725">
    <property type="term" value="P:recombinational repair"/>
    <property type="evidence" value="ECO:0007669"/>
    <property type="project" value="TreeGrafter"/>
</dbReference>
<dbReference type="InterPro" id="IPR011604">
    <property type="entry name" value="PDDEXK-like_dom_sf"/>
</dbReference>
<evidence type="ECO:0000256" key="2">
    <source>
        <dbReference type="ARBA" id="ARBA00022741"/>
    </source>
</evidence>
<evidence type="ECO:0000256" key="13">
    <source>
        <dbReference type="ARBA" id="ARBA00034923"/>
    </source>
</evidence>
<evidence type="ECO:0000313" key="18">
    <source>
        <dbReference type="EMBL" id="PSJ16246.1"/>
    </source>
</evidence>
<dbReference type="Pfam" id="PF12705">
    <property type="entry name" value="PDDEXK_1"/>
    <property type="match status" value="1"/>
</dbReference>
<reference evidence="18 19" key="1">
    <citation type="submission" date="2018-03" db="EMBL/GenBank/DDBJ databases">
        <title>Draft genome of Nitrosomonas supralitoralis APG5.</title>
        <authorList>
            <person name="Urakawa H."/>
            <person name="Lopez J.V."/>
        </authorList>
    </citation>
    <scope>NUCLEOTIDE SEQUENCE [LARGE SCALE GENOMIC DNA]</scope>
    <source>
        <strain evidence="18 19">APG5</strain>
    </source>
</reference>
<evidence type="ECO:0000256" key="3">
    <source>
        <dbReference type="ARBA" id="ARBA00022763"/>
    </source>
</evidence>
<dbReference type="SUPFAM" id="SSF52980">
    <property type="entry name" value="Restriction endonuclease-like"/>
    <property type="match status" value="1"/>
</dbReference>
<comment type="caution">
    <text evidence="18">The sequence shown here is derived from an EMBL/GenBank/DDBJ whole genome shotgun (WGS) entry which is preliminary data.</text>
</comment>
<dbReference type="Gene3D" id="3.90.320.10">
    <property type="match status" value="1"/>
</dbReference>
<evidence type="ECO:0000256" key="8">
    <source>
        <dbReference type="ARBA" id="ARBA00023125"/>
    </source>
</evidence>
<keyword evidence="8" id="KW-0238">DNA-binding</keyword>
<evidence type="ECO:0000256" key="15">
    <source>
        <dbReference type="PROSITE-ProRule" id="PRU00560"/>
    </source>
</evidence>
<dbReference type="Proteomes" id="UP000241912">
    <property type="component" value="Unassembled WGS sequence"/>
</dbReference>
<dbReference type="PANTHER" id="PTHR11070:SF2">
    <property type="entry name" value="ATP-DEPENDENT DNA HELICASE SRS2"/>
    <property type="match status" value="1"/>
</dbReference>
<evidence type="ECO:0000256" key="7">
    <source>
        <dbReference type="ARBA" id="ARBA00022840"/>
    </source>
</evidence>
<dbReference type="PANTHER" id="PTHR11070">
    <property type="entry name" value="UVRD / RECB / PCRA DNA HELICASE FAMILY MEMBER"/>
    <property type="match status" value="1"/>
</dbReference>
<dbReference type="EC" id="5.6.2.4" evidence="12"/>
<keyword evidence="10" id="KW-0413">Isomerase</keyword>
<comment type="catalytic activity">
    <reaction evidence="14">
        <text>ATP + H2O = ADP + phosphate + H(+)</text>
        <dbReference type="Rhea" id="RHEA:13065"/>
        <dbReference type="ChEBI" id="CHEBI:15377"/>
        <dbReference type="ChEBI" id="CHEBI:15378"/>
        <dbReference type="ChEBI" id="CHEBI:30616"/>
        <dbReference type="ChEBI" id="CHEBI:43474"/>
        <dbReference type="ChEBI" id="CHEBI:456216"/>
        <dbReference type="EC" id="5.6.2.4"/>
    </reaction>
</comment>
<evidence type="ECO:0000256" key="5">
    <source>
        <dbReference type="ARBA" id="ARBA00022806"/>
    </source>
</evidence>
<dbReference type="GO" id="GO:0003677">
    <property type="term" value="F:DNA binding"/>
    <property type="evidence" value="ECO:0007669"/>
    <property type="project" value="UniProtKB-KW"/>
</dbReference>
<feature type="domain" description="UvrD-like helicase C-terminal" evidence="17">
    <location>
        <begin position="512"/>
        <end position="783"/>
    </location>
</feature>
<dbReference type="PROSITE" id="PS51217">
    <property type="entry name" value="UVRD_HELICASE_CTER"/>
    <property type="match status" value="1"/>
</dbReference>
<evidence type="ECO:0000259" key="16">
    <source>
        <dbReference type="PROSITE" id="PS51198"/>
    </source>
</evidence>
<proteinExistence type="predicted"/>
<feature type="domain" description="UvrD-like helicase ATP-binding" evidence="16">
    <location>
        <begin position="6"/>
        <end position="500"/>
    </location>
</feature>
<dbReference type="RefSeq" id="WP_106707990.1">
    <property type="nucleotide sequence ID" value="NZ_PXXU01000060.1"/>
</dbReference>
<dbReference type="InterPro" id="IPR014016">
    <property type="entry name" value="UvrD-like_ATP-bd"/>
</dbReference>
<dbReference type="PROSITE" id="PS51198">
    <property type="entry name" value="UVRD_HELICASE_ATP_BIND"/>
    <property type="match status" value="1"/>
</dbReference>
<gene>
    <name evidence="18" type="ORF">C7H79_14455</name>
</gene>
<keyword evidence="1" id="KW-0540">Nuclease</keyword>
<evidence type="ECO:0000256" key="10">
    <source>
        <dbReference type="ARBA" id="ARBA00023235"/>
    </source>
</evidence>
<dbReference type="InterPro" id="IPR014017">
    <property type="entry name" value="DNA_helicase_UvrD-like_C"/>
</dbReference>
<organism evidence="18 19">
    <name type="scientific">Nitrosomonas supralitoralis</name>
    <dbReference type="NCBI Taxonomy" id="2116706"/>
    <lineage>
        <taxon>Bacteria</taxon>
        <taxon>Pseudomonadati</taxon>
        <taxon>Pseudomonadota</taxon>
        <taxon>Betaproteobacteria</taxon>
        <taxon>Nitrosomonadales</taxon>
        <taxon>Nitrosomonadaceae</taxon>
        <taxon>Nitrosomonas</taxon>
    </lineage>
</organism>
<sequence>MGEQGRIADQEARSRALDPSASFIVQAPAGSGKTGLLTQRFLVLLAGVDAPEEIVAITFTRKAAGEMRQRILEALKRAKSDQPPEREHEKHTWKLAQRALMRDKEQGWQLLDNPARLRIQTIDSLCTALARQMPILSQFGSVPAIAEDAEPLYLAAARNTIAELESGANWSDAIAHLIQHLDNRLDKLQGLIATMLARRDQWLRHLAGRDHPLLERKNLEAAMARLVTEALSELAKHVPGACGPELIELALFAAENLEGTDSPILVCSDLQGLPGSQVMDRGQWEGLAKMLLTEEGAWRKSLTKNQGFPAPSSAKDKEEKIRLTEMKQRMTALLELLQGEDAFREQLALLQELPPHQYTNGEWETLQALVELLRIAAAHLELVFSEQGQVDFPALTQAAIRALGEPEAPTDLALALDYRIRHLLMDEFQDTSFNQYELLTRLTAGWQPGDGHSLFVVGDPMQSIYRFREAEVGLFLAAREHGIGQVPLEFLRLAVNFRSQQGIIDWINQNFPHVLPPDDNVVSGAVSYAPSTAFHPQLQADAVTVHRSLVHSSQKRDDNAEAREIVTIVQQAKREQPDSTIAILVRSRNHLVQIVEQLQKAKLRFQAVEIERLAHRPVVQDLLALTRALSHIGDRIAWLAVLRAPFCGLTLEDLHTLAGDDYNRTIIDLLHQEQRREQLSEDGRARIVRVLPVLDTALSEQARCSLRSSIEGSWIALGGPACVTDETDLEDAEVYLQLLEKLGKAGDVPDIHDLNKQIEKLFALPDVEADGLLQLMTIHKSKGLEFDTVIMPGLGRSPKHDDEKLLHWLTRGRGSGNSDLLLAPISAHGEDRNLMTAYLQRLDKAKGRFEDSRLLYVAATRAKQRLHLFGHAGIQEHDGGLELKDPPKDSLLARLWPVVENDFKSLLAEQDIGTSLLEDVIEPAKNTPVRLRLATDWSLLTPPDSIQISETRMEGIAGGLIEFSWAGETARHVGTVVHRLLQHIGTVGIEHVKSGDLRRFEQIGRKMLVRLGVPEGRIKVALEEIDAALQAALEDERGRWILSGLHEKAVCELALSGKLGGGIDHMVIDRTFVDEHGTRWIIDYKTGAHTGGGVDEFLDRERERYRQQLERYAVIMSKMEKKPIRLGLYFPLLGGWREWSF</sequence>
<dbReference type="GO" id="GO:0005829">
    <property type="term" value="C:cytosol"/>
    <property type="evidence" value="ECO:0007669"/>
    <property type="project" value="TreeGrafter"/>
</dbReference>
<keyword evidence="19" id="KW-1185">Reference proteome</keyword>
<dbReference type="AlphaFoldDB" id="A0A2P7NS02"/>
<dbReference type="GO" id="GO:0043138">
    <property type="term" value="F:3'-5' DNA helicase activity"/>
    <property type="evidence" value="ECO:0007669"/>
    <property type="project" value="UniProtKB-EC"/>
</dbReference>
<evidence type="ECO:0000256" key="1">
    <source>
        <dbReference type="ARBA" id="ARBA00022722"/>
    </source>
</evidence>
<accession>A0A2P7NS02</accession>
<dbReference type="SUPFAM" id="SSF52540">
    <property type="entry name" value="P-loop containing nucleoside triphosphate hydrolases"/>
    <property type="match status" value="1"/>
</dbReference>
<dbReference type="OrthoDB" id="5905204at2"/>
<evidence type="ECO:0000256" key="9">
    <source>
        <dbReference type="ARBA" id="ARBA00023204"/>
    </source>
</evidence>
<evidence type="ECO:0000313" key="19">
    <source>
        <dbReference type="Proteomes" id="UP000241912"/>
    </source>
</evidence>
<dbReference type="GO" id="GO:0033202">
    <property type="term" value="C:DNA helicase complex"/>
    <property type="evidence" value="ECO:0007669"/>
    <property type="project" value="TreeGrafter"/>
</dbReference>
<dbReference type="Gene3D" id="3.40.50.300">
    <property type="entry name" value="P-loop containing nucleotide triphosphate hydrolases"/>
    <property type="match status" value="4"/>
</dbReference>
<dbReference type="GO" id="GO:0005524">
    <property type="term" value="F:ATP binding"/>
    <property type="evidence" value="ECO:0007669"/>
    <property type="project" value="UniProtKB-UniRule"/>
</dbReference>
<dbReference type="InterPro" id="IPR027417">
    <property type="entry name" value="P-loop_NTPase"/>
</dbReference>
<evidence type="ECO:0000256" key="11">
    <source>
        <dbReference type="ARBA" id="ARBA00034617"/>
    </source>
</evidence>
<protein>
    <recommendedName>
        <fullName evidence="12">DNA 3'-5' helicase</fullName>
        <ecNumber evidence="12">5.6.2.4</ecNumber>
    </recommendedName>
    <alternativeName>
        <fullName evidence="13">DNA 3'-5' helicase II</fullName>
    </alternativeName>
</protein>
<evidence type="ECO:0000256" key="12">
    <source>
        <dbReference type="ARBA" id="ARBA00034808"/>
    </source>
</evidence>
<keyword evidence="3" id="KW-0227">DNA damage</keyword>
<evidence type="ECO:0000256" key="14">
    <source>
        <dbReference type="ARBA" id="ARBA00048988"/>
    </source>
</evidence>
<dbReference type="EMBL" id="PXXU01000060">
    <property type="protein sequence ID" value="PSJ16246.1"/>
    <property type="molecule type" value="Genomic_DNA"/>
</dbReference>
<dbReference type="InterPro" id="IPR000212">
    <property type="entry name" value="DNA_helicase_UvrD/REP"/>
</dbReference>
<keyword evidence="9" id="KW-0234">DNA repair</keyword>
<comment type="catalytic activity">
    <reaction evidence="11">
        <text>Couples ATP hydrolysis with the unwinding of duplex DNA by translocating in the 3'-5' direction.</text>
        <dbReference type="EC" id="5.6.2.4"/>
    </reaction>
</comment>
<dbReference type="Pfam" id="PF13361">
    <property type="entry name" value="UvrD_C"/>
    <property type="match status" value="2"/>
</dbReference>
<evidence type="ECO:0000256" key="6">
    <source>
        <dbReference type="ARBA" id="ARBA00022839"/>
    </source>
</evidence>
<dbReference type="InterPro" id="IPR011335">
    <property type="entry name" value="Restrct_endonuc-II-like"/>
</dbReference>
<dbReference type="InterPro" id="IPR038726">
    <property type="entry name" value="PDDEXK_AddAB-type"/>
</dbReference>
<keyword evidence="2 15" id="KW-0547">Nucleotide-binding</keyword>
<keyword evidence="6" id="KW-0269">Exonuclease</keyword>
<dbReference type="GO" id="GO:0004527">
    <property type="term" value="F:exonuclease activity"/>
    <property type="evidence" value="ECO:0007669"/>
    <property type="project" value="UniProtKB-KW"/>
</dbReference>
<keyword evidence="5 15" id="KW-0347">Helicase</keyword>
<keyword evidence="4 15" id="KW-0378">Hydrolase</keyword>